<keyword evidence="1" id="KW-0560">Oxidoreductase</keyword>
<name>A0AAW5QSX0_9HYPH</name>
<dbReference type="SUPFAM" id="SSF54909">
    <property type="entry name" value="Dimeric alpha+beta barrel"/>
    <property type="match status" value="1"/>
</dbReference>
<dbReference type="Gene3D" id="3.30.70.100">
    <property type="match status" value="1"/>
</dbReference>
<keyword evidence="2" id="KW-1185">Reference proteome</keyword>
<dbReference type="AlphaFoldDB" id="A0AAW5QSX0"/>
<dbReference type="PANTHER" id="PTHR39169">
    <property type="match status" value="1"/>
</dbReference>
<comment type="caution">
    <text evidence="1">The sequence shown here is derived from an EMBL/GenBank/DDBJ whole genome shotgun (WGS) entry which is preliminary data.</text>
</comment>
<proteinExistence type="predicted"/>
<evidence type="ECO:0000313" key="2">
    <source>
        <dbReference type="Proteomes" id="UP001320898"/>
    </source>
</evidence>
<dbReference type="EMBL" id="JALIDZ010000002">
    <property type="protein sequence ID" value="MCT8970982.1"/>
    <property type="molecule type" value="Genomic_DNA"/>
</dbReference>
<dbReference type="PANTHER" id="PTHR39169:SF1">
    <property type="entry name" value="MONOOXYGENASE YDHR-RELATED"/>
    <property type="match status" value="1"/>
</dbReference>
<accession>A0AAW5QSX0</accession>
<dbReference type="NCBIfam" id="NF008333">
    <property type="entry name" value="PRK11118.1"/>
    <property type="match status" value="1"/>
</dbReference>
<dbReference type="Proteomes" id="UP001320898">
    <property type="component" value="Unassembled WGS sequence"/>
</dbReference>
<gene>
    <name evidence="1" type="ORF">MUB46_03835</name>
</gene>
<dbReference type="InterPro" id="IPR011008">
    <property type="entry name" value="Dimeric_a/b-barrel"/>
</dbReference>
<sequence>MATILQFDFPYPGPWGADGAKALKDLADSIAAEPGLIWKAWTENEAEGIAGGIYYFKDEPSALAYKDMHAARLASFGIKDIRAKVFDINEGLSEITRFKNA</sequence>
<dbReference type="RefSeq" id="WP_261614559.1">
    <property type="nucleotide sequence ID" value="NZ_JALIDZ010000002.1"/>
</dbReference>
<evidence type="ECO:0000313" key="1">
    <source>
        <dbReference type="EMBL" id="MCT8970982.1"/>
    </source>
</evidence>
<reference evidence="1 2" key="1">
    <citation type="submission" date="2022-04" db="EMBL/GenBank/DDBJ databases">
        <authorList>
            <person name="Ye Y.-Q."/>
            <person name="Du Z.-J."/>
        </authorList>
    </citation>
    <scope>NUCLEOTIDE SEQUENCE [LARGE SCALE GENOMIC DNA]</scope>
    <source>
        <strain evidence="1 2">A6E488</strain>
    </source>
</reference>
<dbReference type="Pfam" id="PF08803">
    <property type="entry name" value="ydhR"/>
    <property type="match status" value="1"/>
</dbReference>
<protein>
    <submittedName>
        <fullName evidence="1">Monooxygenase</fullName>
    </submittedName>
</protein>
<keyword evidence="1" id="KW-0503">Monooxygenase</keyword>
<dbReference type="GO" id="GO:0004497">
    <property type="term" value="F:monooxygenase activity"/>
    <property type="evidence" value="ECO:0007669"/>
    <property type="project" value="UniProtKB-KW"/>
</dbReference>
<dbReference type="InterPro" id="IPR014910">
    <property type="entry name" value="YdhR"/>
</dbReference>
<organism evidence="1 2">
    <name type="scientific">Microbaculum marinisediminis</name>
    <dbReference type="NCBI Taxonomy" id="2931392"/>
    <lineage>
        <taxon>Bacteria</taxon>
        <taxon>Pseudomonadati</taxon>
        <taxon>Pseudomonadota</taxon>
        <taxon>Alphaproteobacteria</taxon>
        <taxon>Hyphomicrobiales</taxon>
        <taxon>Tepidamorphaceae</taxon>
        <taxon>Microbaculum</taxon>
    </lineage>
</organism>